<comment type="caution">
    <text evidence="2">The sequence shown here is derived from an EMBL/GenBank/DDBJ whole genome shotgun (WGS) entry which is preliminary data.</text>
</comment>
<feature type="transmembrane region" description="Helical" evidence="1">
    <location>
        <begin position="40"/>
        <end position="62"/>
    </location>
</feature>
<dbReference type="AlphaFoldDB" id="A0AAW0WYX6"/>
<proteinExistence type="predicted"/>
<evidence type="ECO:0000313" key="2">
    <source>
        <dbReference type="EMBL" id="KAK8736822.1"/>
    </source>
</evidence>
<evidence type="ECO:0000256" key="1">
    <source>
        <dbReference type="SAM" id="Phobius"/>
    </source>
</evidence>
<keyword evidence="1" id="KW-1133">Transmembrane helix</keyword>
<feature type="transmembrane region" description="Helical" evidence="1">
    <location>
        <begin position="69"/>
        <end position="92"/>
    </location>
</feature>
<keyword evidence="1" id="KW-0812">Transmembrane</keyword>
<gene>
    <name evidence="2" type="ORF">OTU49_004660</name>
</gene>
<reference evidence="2 3" key="1">
    <citation type="journal article" date="2024" name="BMC Genomics">
        <title>Genome assembly of redclaw crayfish (Cherax quadricarinatus) provides insights into its immune adaptation and hypoxia tolerance.</title>
        <authorList>
            <person name="Liu Z."/>
            <person name="Zheng J."/>
            <person name="Li H."/>
            <person name="Fang K."/>
            <person name="Wang S."/>
            <person name="He J."/>
            <person name="Zhou D."/>
            <person name="Weng S."/>
            <person name="Chi M."/>
            <person name="Gu Z."/>
            <person name="He J."/>
            <person name="Li F."/>
            <person name="Wang M."/>
        </authorList>
    </citation>
    <scope>NUCLEOTIDE SEQUENCE [LARGE SCALE GENOMIC DNA]</scope>
    <source>
        <strain evidence="2">ZL_2023a</strain>
    </source>
</reference>
<keyword evidence="1" id="KW-0472">Membrane</keyword>
<accession>A0AAW0WYX6</accession>
<organism evidence="2 3">
    <name type="scientific">Cherax quadricarinatus</name>
    <name type="common">Australian red claw crayfish</name>
    <dbReference type="NCBI Taxonomy" id="27406"/>
    <lineage>
        <taxon>Eukaryota</taxon>
        <taxon>Metazoa</taxon>
        <taxon>Ecdysozoa</taxon>
        <taxon>Arthropoda</taxon>
        <taxon>Crustacea</taxon>
        <taxon>Multicrustacea</taxon>
        <taxon>Malacostraca</taxon>
        <taxon>Eumalacostraca</taxon>
        <taxon>Eucarida</taxon>
        <taxon>Decapoda</taxon>
        <taxon>Pleocyemata</taxon>
        <taxon>Astacidea</taxon>
        <taxon>Parastacoidea</taxon>
        <taxon>Parastacidae</taxon>
        <taxon>Cherax</taxon>
    </lineage>
</organism>
<name>A0AAW0WYX6_CHEQU</name>
<dbReference type="Proteomes" id="UP001445076">
    <property type="component" value="Unassembled WGS sequence"/>
</dbReference>
<sequence>MVSLGTEGFYAWETYQVDHQCYNQTMSDVCDYDELETRTYIGLAEGILGTIISIFLIVGFALPYTPLIWTWVVWALGISAYNAYCIYDYYTVIEDNNSGGSFPWDDLVTQDYSYFLICVIASVCCHVFTLIFIIPLGAAITHMISSRSSTFGGFELRER</sequence>
<dbReference type="EMBL" id="JARKIK010000043">
    <property type="protein sequence ID" value="KAK8736822.1"/>
    <property type="molecule type" value="Genomic_DNA"/>
</dbReference>
<keyword evidence="3" id="KW-1185">Reference proteome</keyword>
<protein>
    <submittedName>
        <fullName evidence="2">Uncharacterized protein</fullName>
    </submittedName>
</protein>
<evidence type="ECO:0000313" key="3">
    <source>
        <dbReference type="Proteomes" id="UP001445076"/>
    </source>
</evidence>
<feature type="transmembrane region" description="Helical" evidence="1">
    <location>
        <begin position="112"/>
        <end position="140"/>
    </location>
</feature>